<feature type="region of interest" description="Disordered" evidence="1">
    <location>
        <begin position="74"/>
        <end position="112"/>
    </location>
</feature>
<comment type="caution">
    <text evidence="3">The sequence shown here is derived from an EMBL/GenBank/DDBJ whole genome shotgun (WGS) entry which is preliminary data.</text>
</comment>
<accession>A0A3N4YX12</accession>
<dbReference type="EMBL" id="RKQZ01000001">
    <property type="protein sequence ID" value="RPF23210.1"/>
    <property type="molecule type" value="Genomic_DNA"/>
</dbReference>
<feature type="transmembrane region" description="Helical" evidence="2">
    <location>
        <begin position="30"/>
        <end position="49"/>
    </location>
</feature>
<keyword evidence="4" id="KW-1185">Reference proteome</keyword>
<evidence type="ECO:0000313" key="4">
    <source>
        <dbReference type="Proteomes" id="UP000280501"/>
    </source>
</evidence>
<evidence type="ECO:0000256" key="2">
    <source>
        <dbReference type="SAM" id="Phobius"/>
    </source>
</evidence>
<feature type="compositionally biased region" description="Basic and acidic residues" evidence="1">
    <location>
        <begin position="102"/>
        <end position="112"/>
    </location>
</feature>
<dbReference type="Proteomes" id="UP000280501">
    <property type="component" value="Unassembled WGS sequence"/>
</dbReference>
<gene>
    <name evidence="3" type="ORF">EDD34_3895</name>
</gene>
<keyword evidence="2" id="KW-0812">Transmembrane</keyword>
<dbReference type="PROSITE" id="PS51257">
    <property type="entry name" value="PROKAR_LIPOPROTEIN"/>
    <property type="match status" value="1"/>
</dbReference>
<evidence type="ECO:0000313" key="3">
    <source>
        <dbReference type="EMBL" id="RPF23210.1"/>
    </source>
</evidence>
<name>A0A3N4YX12_9MICO</name>
<keyword evidence="2" id="KW-1133">Transmembrane helix</keyword>
<evidence type="ECO:0000256" key="1">
    <source>
        <dbReference type="SAM" id="MobiDB-lite"/>
    </source>
</evidence>
<protein>
    <submittedName>
        <fullName evidence="3">Uncharacterized protein</fullName>
    </submittedName>
</protein>
<sequence>MTRVLALGTIVAIGCGALLGLTLAYGQWMLAIGALILGVGGATVVALTVPEPTPAAAPVTLGGPVVRPTIELDDEFGEPDAVPASGDTPGTVPTPAPALLPLDHDRTIPNAA</sequence>
<organism evidence="3 4">
    <name type="scientific">Myceligenerans xiligouense</name>
    <dbReference type="NCBI Taxonomy" id="253184"/>
    <lineage>
        <taxon>Bacteria</taxon>
        <taxon>Bacillati</taxon>
        <taxon>Actinomycetota</taxon>
        <taxon>Actinomycetes</taxon>
        <taxon>Micrococcales</taxon>
        <taxon>Promicromonosporaceae</taxon>
        <taxon>Myceligenerans</taxon>
    </lineage>
</organism>
<dbReference type="AlphaFoldDB" id="A0A3N4YX12"/>
<dbReference type="RefSeq" id="WP_123816015.1">
    <property type="nucleotide sequence ID" value="NZ_RKQZ01000001.1"/>
</dbReference>
<keyword evidence="2" id="KW-0472">Membrane</keyword>
<proteinExistence type="predicted"/>
<reference evidence="3 4" key="1">
    <citation type="submission" date="2018-11" db="EMBL/GenBank/DDBJ databases">
        <title>Sequencing the genomes of 1000 actinobacteria strains.</title>
        <authorList>
            <person name="Klenk H.-P."/>
        </authorList>
    </citation>
    <scope>NUCLEOTIDE SEQUENCE [LARGE SCALE GENOMIC DNA]</scope>
    <source>
        <strain evidence="3 4">DSM 15700</strain>
    </source>
</reference>